<dbReference type="EMBL" id="RJVU01049572">
    <property type="protein sequence ID" value="ROL42605.1"/>
    <property type="molecule type" value="Genomic_DNA"/>
</dbReference>
<keyword evidence="1" id="KW-1015">Disulfide bond</keyword>
<evidence type="ECO:0000259" key="2">
    <source>
        <dbReference type="PROSITE" id="PS50041"/>
    </source>
</evidence>
<accession>A0A3N0Y8Q5</accession>
<reference evidence="3 4" key="1">
    <citation type="submission" date="2018-10" db="EMBL/GenBank/DDBJ databases">
        <title>Genome assembly for a Yunnan-Guizhou Plateau 3E fish, Anabarilius grahami (Regan), and its evolutionary and genetic applications.</title>
        <authorList>
            <person name="Jiang W."/>
        </authorList>
    </citation>
    <scope>NUCLEOTIDE SEQUENCE [LARGE SCALE GENOMIC DNA]</scope>
    <source>
        <strain evidence="3">AG-KIZ</strain>
        <tissue evidence="3">Muscle</tissue>
    </source>
</reference>
<dbReference type="InterPro" id="IPR016186">
    <property type="entry name" value="C-type_lectin-like/link_sf"/>
</dbReference>
<dbReference type="Proteomes" id="UP000281406">
    <property type="component" value="Unassembled WGS sequence"/>
</dbReference>
<keyword evidence="4" id="KW-1185">Reference proteome</keyword>
<feature type="domain" description="C-type lectin" evidence="2">
    <location>
        <begin position="85"/>
        <end position="180"/>
    </location>
</feature>
<evidence type="ECO:0000313" key="4">
    <source>
        <dbReference type="Proteomes" id="UP000281406"/>
    </source>
</evidence>
<evidence type="ECO:0000313" key="3">
    <source>
        <dbReference type="EMBL" id="ROL42605.1"/>
    </source>
</evidence>
<dbReference type="PROSITE" id="PS00615">
    <property type="entry name" value="C_TYPE_LECTIN_1"/>
    <property type="match status" value="1"/>
</dbReference>
<organism evidence="3 4">
    <name type="scientific">Anabarilius grahami</name>
    <name type="common">Kanglang fish</name>
    <name type="synonym">Barilius grahami</name>
    <dbReference type="NCBI Taxonomy" id="495550"/>
    <lineage>
        <taxon>Eukaryota</taxon>
        <taxon>Metazoa</taxon>
        <taxon>Chordata</taxon>
        <taxon>Craniata</taxon>
        <taxon>Vertebrata</taxon>
        <taxon>Euteleostomi</taxon>
        <taxon>Actinopterygii</taxon>
        <taxon>Neopterygii</taxon>
        <taxon>Teleostei</taxon>
        <taxon>Ostariophysi</taxon>
        <taxon>Cypriniformes</taxon>
        <taxon>Xenocyprididae</taxon>
        <taxon>Xenocypridinae</taxon>
        <taxon>Xenocypridinae incertae sedis</taxon>
        <taxon>Anabarilius</taxon>
    </lineage>
</organism>
<dbReference type="InterPro" id="IPR016187">
    <property type="entry name" value="CTDL_fold"/>
</dbReference>
<sequence length="439" mass="50896">MTCTEARKYCQTYHTDLSTINGEVDIQMVQNAAGGAYNQSWFSSLIQKTENSCTLMNYEEARIPPLWTALCGFPNWLCTSTHPFFCSKNLILVKEKKTWEEALEYCRSNYIDLAYLDSKVIPDLSNAKTESVWTGMRFLAGEWFWVSKENIFETDITLPSCPHEPYRCGACNAQKVQWENRDLKVMNCDELCSTILKPNQLTTEMKLTLTGLFLFAFYGLATGRIGVKVHIYVTTAMNCTFAQNQCKTFYKNLSIVSNKEDLQMLEEAAGGTYSNSWINSQENVCKSLKYEDTNTSATEYLFKNPPFCAVADQRLWTNTSCSNTFPFFCYENFVLVQENKTWEEALEFCRTYYTDLAYFNFQWPVNQIKNETNNTQTDSVWTGLRFLHGTWNWLNEKNAQNNLPSCPPEPYRCGARNVKTERWENRDCEEKLNFLCLKK</sequence>
<dbReference type="OrthoDB" id="6369810at2759"/>
<dbReference type="CDD" id="cd00037">
    <property type="entry name" value="CLECT"/>
    <property type="match status" value="1"/>
</dbReference>
<dbReference type="InterPro" id="IPR018378">
    <property type="entry name" value="C-type_lectin_CS"/>
</dbReference>
<protein>
    <recommendedName>
        <fullName evidence="2">C-type lectin domain-containing protein</fullName>
    </recommendedName>
</protein>
<dbReference type="AlphaFoldDB" id="A0A3N0Y8Q5"/>
<dbReference type="PANTHER" id="PTHR45784">
    <property type="entry name" value="C-TYPE LECTIN DOMAIN FAMILY 20 MEMBER A-RELATED"/>
    <property type="match status" value="1"/>
</dbReference>
<dbReference type="SUPFAM" id="SSF56436">
    <property type="entry name" value="C-type lectin-like"/>
    <property type="match status" value="4"/>
</dbReference>
<name>A0A3N0Y8Q5_ANAGA</name>
<comment type="caution">
    <text evidence="3">The sequence shown here is derived from an EMBL/GenBank/DDBJ whole genome shotgun (WGS) entry which is preliminary data.</text>
</comment>
<dbReference type="SMART" id="SM00034">
    <property type="entry name" value="CLECT"/>
    <property type="match status" value="1"/>
</dbReference>
<proteinExistence type="predicted"/>
<dbReference type="PANTHER" id="PTHR45784:SF8">
    <property type="entry name" value="C-TYPE MANNOSE RECEPTOR 2-RELATED"/>
    <property type="match status" value="1"/>
</dbReference>
<evidence type="ECO:0000256" key="1">
    <source>
        <dbReference type="ARBA" id="ARBA00023157"/>
    </source>
</evidence>
<dbReference type="PROSITE" id="PS50041">
    <property type="entry name" value="C_TYPE_LECTIN_2"/>
    <property type="match status" value="3"/>
</dbReference>
<gene>
    <name evidence="3" type="ORF">DPX16_14012</name>
</gene>
<dbReference type="Gene3D" id="3.10.100.10">
    <property type="entry name" value="Mannose-Binding Protein A, subunit A"/>
    <property type="match status" value="3"/>
</dbReference>
<feature type="domain" description="C-type lectin" evidence="2">
    <location>
        <begin position="325"/>
        <end position="437"/>
    </location>
</feature>
<feature type="domain" description="C-type lectin" evidence="2">
    <location>
        <begin position="242"/>
        <end position="330"/>
    </location>
</feature>
<dbReference type="Pfam" id="PF00059">
    <property type="entry name" value="Lectin_C"/>
    <property type="match status" value="3"/>
</dbReference>
<dbReference type="InterPro" id="IPR001304">
    <property type="entry name" value="C-type_lectin-like"/>
</dbReference>